<comment type="caution">
    <text evidence="5">The sequence shown here is derived from an EMBL/GenBank/DDBJ whole genome shotgun (WGS) entry which is preliminary data.</text>
</comment>
<dbReference type="InterPro" id="IPR049712">
    <property type="entry name" value="Poly_export"/>
</dbReference>
<dbReference type="Pfam" id="PF02563">
    <property type="entry name" value="Poly_export"/>
    <property type="match status" value="1"/>
</dbReference>
<dbReference type="InterPro" id="IPR003715">
    <property type="entry name" value="Poly_export_N"/>
</dbReference>
<protein>
    <recommendedName>
        <fullName evidence="7">Polysaccharide export protein</fullName>
    </recommendedName>
</protein>
<evidence type="ECO:0000259" key="4">
    <source>
        <dbReference type="Pfam" id="PF10531"/>
    </source>
</evidence>
<organism evidence="5 6">
    <name type="scientific">Discina gigas</name>
    <dbReference type="NCBI Taxonomy" id="1032678"/>
    <lineage>
        <taxon>Eukaryota</taxon>
        <taxon>Fungi</taxon>
        <taxon>Dikarya</taxon>
        <taxon>Ascomycota</taxon>
        <taxon>Pezizomycotina</taxon>
        <taxon>Pezizomycetes</taxon>
        <taxon>Pezizales</taxon>
        <taxon>Discinaceae</taxon>
        <taxon>Discina</taxon>
    </lineage>
</organism>
<dbReference type="EMBL" id="JBBBZM010000714">
    <property type="protein sequence ID" value="KAL0630397.1"/>
    <property type="molecule type" value="Genomic_DNA"/>
</dbReference>
<feature type="chain" id="PRO_5045870672" description="Polysaccharide export protein" evidence="2">
    <location>
        <begin position="27"/>
        <end position="149"/>
    </location>
</feature>
<feature type="signal peptide" evidence="2">
    <location>
        <begin position="1"/>
        <end position="26"/>
    </location>
</feature>
<name>A0ABR3G371_9PEZI</name>
<proteinExistence type="predicted"/>
<feature type="domain" description="Polysaccharide export protein N-terminal" evidence="3">
    <location>
        <begin position="27"/>
        <end position="103"/>
    </location>
</feature>
<dbReference type="PANTHER" id="PTHR33619">
    <property type="entry name" value="POLYSACCHARIDE EXPORT PROTEIN GFCE-RELATED"/>
    <property type="match status" value="1"/>
</dbReference>
<evidence type="ECO:0008006" key="7">
    <source>
        <dbReference type="Google" id="ProtNLM"/>
    </source>
</evidence>
<feature type="non-terminal residue" evidence="5">
    <location>
        <position position="149"/>
    </location>
</feature>
<evidence type="ECO:0000313" key="5">
    <source>
        <dbReference type="EMBL" id="KAL0630397.1"/>
    </source>
</evidence>
<dbReference type="Pfam" id="PF10531">
    <property type="entry name" value="SLBB"/>
    <property type="match status" value="1"/>
</dbReference>
<accession>A0ABR3G371</accession>
<sequence length="149" mass="15946">MKSHYFRKLFFWLCLSLAVAFNLAIAQDKPEYPLSAGDSIKVQVFQNPDLTVEARISENGTISYPLIGSVALGGLSIGAAEKKIADALRNGGYLLQPQVNITLAQVRGSQVAVLGQVNKPGRFALDTVNTRITDVLAMAGGTMPTGDDH</sequence>
<keyword evidence="1 2" id="KW-0732">Signal</keyword>
<dbReference type="PANTHER" id="PTHR33619:SF3">
    <property type="entry name" value="POLYSACCHARIDE EXPORT PROTEIN GFCE-RELATED"/>
    <property type="match status" value="1"/>
</dbReference>
<dbReference type="Proteomes" id="UP001447188">
    <property type="component" value="Unassembled WGS sequence"/>
</dbReference>
<keyword evidence="6" id="KW-1185">Reference proteome</keyword>
<dbReference type="Gene3D" id="3.30.1950.10">
    <property type="entry name" value="wza like domain"/>
    <property type="match status" value="1"/>
</dbReference>
<evidence type="ECO:0000313" key="6">
    <source>
        <dbReference type="Proteomes" id="UP001447188"/>
    </source>
</evidence>
<reference evidence="5 6" key="1">
    <citation type="submission" date="2024-02" db="EMBL/GenBank/DDBJ databases">
        <title>Discinaceae phylogenomics.</title>
        <authorList>
            <person name="Dirks A.C."/>
            <person name="James T.Y."/>
        </authorList>
    </citation>
    <scope>NUCLEOTIDE SEQUENCE [LARGE SCALE GENOMIC DNA]</scope>
    <source>
        <strain evidence="5 6">ACD0624</strain>
    </source>
</reference>
<dbReference type="InterPro" id="IPR019554">
    <property type="entry name" value="Soluble_ligand-bd"/>
</dbReference>
<evidence type="ECO:0000259" key="3">
    <source>
        <dbReference type="Pfam" id="PF02563"/>
    </source>
</evidence>
<evidence type="ECO:0000256" key="2">
    <source>
        <dbReference type="SAM" id="SignalP"/>
    </source>
</evidence>
<evidence type="ECO:0000256" key="1">
    <source>
        <dbReference type="ARBA" id="ARBA00022729"/>
    </source>
</evidence>
<gene>
    <name evidence="5" type="ORF">Q9L58_010757</name>
</gene>
<feature type="domain" description="Soluble ligand binding" evidence="4">
    <location>
        <begin position="111"/>
        <end position="147"/>
    </location>
</feature>